<keyword evidence="3" id="KW-1185">Reference proteome</keyword>
<gene>
    <name evidence="2" type="ORF">FF38_09274</name>
</gene>
<dbReference type="EMBL" id="JRES01000484">
    <property type="protein sequence ID" value="KNC30927.1"/>
    <property type="molecule type" value="Genomic_DNA"/>
</dbReference>
<keyword evidence="1" id="KW-1133">Transmembrane helix</keyword>
<accession>A0A0L0CFF3</accession>
<comment type="caution">
    <text evidence="2">The sequence shown here is derived from an EMBL/GenBank/DDBJ whole genome shotgun (WGS) entry which is preliminary data.</text>
</comment>
<reference evidence="2 3" key="1">
    <citation type="journal article" date="2015" name="Nat. Commun.">
        <title>Lucilia cuprina genome unlocks parasitic fly biology to underpin future interventions.</title>
        <authorList>
            <person name="Anstead C.A."/>
            <person name="Korhonen P.K."/>
            <person name="Young N.D."/>
            <person name="Hall R.S."/>
            <person name="Jex A.R."/>
            <person name="Murali S.C."/>
            <person name="Hughes D.S."/>
            <person name="Lee S.F."/>
            <person name="Perry T."/>
            <person name="Stroehlein A.J."/>
            <person name="Ansell B.R."/>
            <person name="Breugelmans B."/>
            <person name="Hofmann A."/>
            <person name="Qu J."/>
            <person name="Dugan S."/>
            <person name="Lee S.L."/>
            <person name="Chao H."/>
            <person name="Dinh H."/>
            <person name="Han Y."/>
            <person name="Doddapaneni H.V."/>
            <person name="Worley K.C."/>
            <person name="Muzny D.M."/>
            <person name="Ioannidis P."/>
            <person name="Waterhouse R.M."/>
            <person name="Zdobnov E.M."/>
            <person name="James P.J."/>
            <person name="Bagnall N.H."/>
            <person name="Kotze A.C."/>
            <person name="Gibbs R.A."/>
            <person name="Richards S."/>
            <person name="Batterham P."/>
            <person name="Gasser R.B."/>
        </authorList>
    </citation>
    <scope>NUCLEOTIDE SEQUENCE [LARGE SCALE GENOMIC DNA]</scope>
    <source>
        <strain evidence="2 3">LS</strain>
        <tissue evidence="2">Full body</tissue>
    </source>
</reference>
<keyword evidence="1" id="KW-0812">Transmembrane</keyword>
<proteinExistence type="predicted"/>
<protein>
    <submittedName>
        <fullName evidence="2">Uncharacterized protein</fullName>
    </submittedName>
</protein>
<organism evidence="2 3">
    <name type="scientific">Lucilia cuprina</name>
    <name type="common">Green bottle fly</name>
    <name type="synonym">Australian sheep blowfly</name>
    <dbReference type="NCBI Taxonomy" id="7375"/>
    <lineage>
        <taxon>Eukaryota</taxon>
        <taxon>Metazoa</taxon>
        <taxon>Ecdysozoa</taxon>
        <taxon>Arthropoda</taxon>
        <taxon>Hexapoda</taxon>
        <taxon>Insecta</taxon>
        <taxon>Pterygota</taxon>
        <taxon>Neoptera</taxon>
        <taxon>Endopterygota</taxon>
        <taxon>Diptera</taxon>
        <taxon>Brachycera</taxon>
        <taxon>Muscomorpha</taxon>
        <taxon>Oestroidea</taxon>
        <taxon>Calliphoridae</taxon>
        <taxon>Luciliinae</taxon>
        <taxon>Lucilia</taxon>
    </lineage>
</organism>
<name>A0A0L0CFF3_LUCCU</name>
<dbReference type="Proteomes" id="UP000037069">
    <property type="component" value="Unassembled WGS sequence"/>
</dbReference>
<sequence>MFVIKTDEFFLKNHNVDVMMSTNDDAVSVDKDNAAVDDDDNDVDVKVASSSNSDVNDHHLKGKKGLKTLLFSFICNQFLDDHQNSQVEVVIGKKLSKDEHIISELVMELNDELTKREQSSLRLPAFLVMMLFILLIVKAICKHLEGSIGIIGSLIINEVSELLSGWFLTIPVLMSFDDDQSNLQTLRGLNWNHWFPKKDHNQKSNM</sequence>
<evidence type="ECO:0000256" key="1">
    <source>
        <dbReference type="SAM" id="Phobius"/>
    </source>
</evidence>
<evidence type="ECO:0000313" key="3">
    <source>
        <dbReference type="Proteomes" id="UP000037069"/>
    </source>
</evidence>
<dbReference type="AlphaFoldDB" id="A0A0L0CFF3"/>
<evidence type="ECO:0000313" key="2">
    <source>
        <dbReference type="EMBL" id="KNC30927.1"/>
    </source>
</evidence>
<feature type="transmembrane region" description="Helical" evidence="1">
    <location>
        <begin position="123"/>
        <end position="141"/>
    </location>
</feature>
<keyword evidence="1" id="KW-0472">Membrane</keyword>